<name>A0A8J6HP90_TENMO</name>
<reference evidence="1" key="1">
    <citation type="journal article" date="2020" name="J Insects Food Feed">
        <title>The yellow mealworm (Tenebrio molitor) genome: a resource for the emerging insects as food and feed industry.</title>
        <authorList>
            <person name="Eriksson T."/>
            <person name="Andere A."/>
            <person name="Kelstrup H."/>
            <person name="Emery V."/>
            <person name="Picard C."/>
        </authorList>
    </citation>
    <scope>NUCLEOTIDE SEQUENCE</scope>
    <source>
        <strain evidence="1">Stoneville</strain>
        <tissue evidence="1">Whole head</tissue>
    </source>
</reference>
<comment type="caution">
    <text evidence="1">The sequence shown here is derived from an EMBL/GenBank/DDBJ whole genome shotgun (WGS) entry which is preliminary data.</text>
</comment>
<accession>A0A8J6HP90</accession>
<reference evidence="1" key="2">
    <citation type="submission" date="2021-08" db="EMBL/GenBank/DDBJ databases">
        <authorList>
            <person name="Eriksson T."/>
        </authorList>
    </citation>
    <scope>NUCLEOTIDE SEQUENCE</scope>
    <source>
        <strain evidence="1">Stoneville</strain>
        <tissue evidence="1">Whole head</tissue>
    </source>
</reference>
<protein>
    <submittedName>
        <fullName evidence="1">Uncharacterized protein</fullName>
    </submittedName>
</protein>
<organism evidence="1 2">
    <name type="scientific">Tenebrio molitor</name>
    <name type="common">Yellow mealworm beetle</name>
    <dbReference type="NCBI Taxonomy" id="7067"/>
    <lineage>
        <taxon>Eukaryota</taxon>
        <taxon>Metazoa</taxon>
        <taxon>Ecdysozoa</taxon>
        <taxon>Arthropoda</taxon>
        <taxon>Hexapoda</taxon>
        <taxon>Insecta</taxon>
        <taxon>Pterygota</taxon>
        <taxon>Neoptera</taxon>
        <taxon>Endopterygota</taxon>
        <taxon>Coleoptera</taxon>
        <taxon>Polyphaga</taxon>
        <taxon>Cucujiformia</taxon>
        <taxon>Tenebrionidae</taxon>
        <taxon>Tenebrio</taxon>
    </lineage>
</organism>
<dbReference type="EMBL" id="JABDTM020018362">
    <property type="protein sequence ID" value="KAH0818102.1"/>
    <property type="molecule type" value="Genomic_DNA"/>
</dbReference>
<proteinExistence type="predicted"/>
<gene>
    <name evidence="1" type="ORF">GEV33_004692</name>
</gene>
<evidence type="ECO:0000313" key="2">
    <source>
        <dbReference type="Proteomes" id="UP000719412"/>
    </source>
</evidence>
<dbReference type="AlphaFoldDB" id="A0A8J6HP90"/>
<evidence type="ECO:0000313" key="1">
    <source>
        <dbReference type="EMBL" id="KAH0818102.1"/>
    </source>
</evidence>
<sequence length="72" mass="8063">MMAAYCRNGGCAGSAVTEMQIRTVQGHSIWRYRGSNETNLVKTLPTQVQVKEFDENYGDNRQRGRLLAVTLA</sequence>
<keyword evidence="2" id="KW-1185">Reference proteome</keyword>
<dbReference type="Proteomes" id="UP000719412">
    <property type="component" value="Unassembled WGS sequence"/>
</dbReference>